<dbReference type="InterPro" id="IPR045584">
    <property type="entry name" value="Pilin-like"/>
</dbReference>
<comment type="subcellular location">
    <subcellularLocation>
        <location evidence="2">Cell outer membrane</location>
    </subcellularLocation>
    <subcellularLocation>
        <location evidence="1">Cell surface</location>
    </subcellularLocation>
</comment>
<dbReference type="OrthoDB" id="5688270at2"/>
<evidence type="ECO:0000256" key="7">
    <source>
        <dbReference type="ARBA" id="ARBA00022729"/>
    </source>
</evidence>
<dbReference type="GO" id="GO:0015031">
    <property type="term" value="P:protein transport"/>
    <property type="evidence" value="ECO:0007669"/>
    <property type="project" value="UniProtKB-KW"/>
</dbReference>
<dbReference type="InterPro" id="IPR008635">
    <property type="entry name" value="Coiled_stalk_dom"/>
</dbReference>
<keyword evidence="8" id="KW-0653">Protein transport</keyword>
<feature type="domain" description="Trimeric autotransporter adhesin YadA-like stalk" evidence="15">
    <location>
        <begin position="2054"/>
        <end position="2090"/>
    </location>
</feature>
<feature type="compositionally biased region" description="Basic and acidic residues" evidence="12">
    <location>
        <begin position="3216"/>
        <end position="3227"/>
    </location>
</feature>
<dbReference type="Proteomes" id="UP000254507">
    <property type="component" value="Unassembled WGS sequence"/>
</dbReference>
<feature type="domain" description="Trimeric autotransporter adhesin YadA-like head" evidence="14">
    <location>
        <begin position="1205"/>
        <end position="1230"/>
    </location>
</feature>
<evidence type="ECO:0000256" key="5">
    <source>
        <dbReference type="ARBA" id="ARBA00022452"/>
    </source>
</evidence>
<name>A0A380VBC2_9PAST</name>
<feature type="coiled-coil region" evidence="11">
    <location>
        <begin position="3635"/>
        <end position="3736"/>
    </location>
</feature>
<evidence type="ECO:0000256" key="12">
    <source>
        <dbReference type="SAM" id="MobiDB-lite"/>
    </source>
</evidence>
<evidence type="ECO:0000256" key="1">
    <source>
        <dbReference type="ARBA" id="ARBA00004241"/>
    </source>
</evidence>
<dbReference type="RefSeq" id="WP_115610001.1">
    <property type="nucleotide sequence ID" value="NZ_UFSB01000001.1"/>
</dbReference>
<evidence type="ECO:0000259" key="14">
    <source>
        <dbReference type="Pfam" id="PF05658"/>
    </source>
</evidence>
<feature type="domain" description="Trimeric autotransporter adhesin YadA-like head" evidence="14">
    <location>
        <begin position="514"/>
        <end position="540"/>
    </location>
</feature>
<dbReference type="Gene3D" id="3.30.1300.30">
    <property type="entry name" value="GSPII I/J protein-like"/>
    <property type="match status" value="1"/>
</dbReference>
<keyword evidence="11" id="KW-0175">Coiled coil</keyword>
<keyword evidence="10" id="KW-0998">Cell outer membrane</keyword>
<evidence type="ECO:0000256" key="3">
    <source>
        <dbReference type="ARBA" id="ARBA00005848"/>
    </source>
</evidence>
<feature type="domain" description="Trimeric autotransporter adhesin YadA-like C-terminal membrane anchor" evidence="13">
    <location>
        <begin position="3965"/>
        <end position="4025"/>
    </location>
</feature>
<keyword evidence="9" id="KW-0472">Membrane</keyword>
<feature type="domain" description="Trimeric autotransporter adhesin YadA-like head" evidence="14">
    <location>
        <begin position="139"/>
        <end position="160"/>
    </location>
</feature>
<keyword evidence="4" id="KW-0813">Transport</keyword>
<gene>
    <name evidence="16" type="primary">yadA_2</name>
    <name evidence="16" type="ORF">NCTC10851_00850</name>
</gene>
<dbReference type="CDD" id="cd12820">
    <property type="entry name" value="LbR_YadA-like"/>
    <property type="match status" value="3"/>
</dbReference>
<evidence type="ECO:0000256" key="11">
    <source>
        <dbReference type="SAM" id="Coils"/>
    </source>
</evidence>
<feature type="domain" description="Trimeric autotransporter adhesin YadA-like head" evidence="14">
    <location>
        <begin position="2468"/>
        <end position="2494"/>
    </location>
</feature>
<dbReference type="Gene3D" id="2.150.10.10">
    <property type="entry name" value="Serralysin-like metalloprotease, C-terminal"/>
    <property type="match status" value="8"/>
</dbReference>
<dbReference type="SUPFAM" id="SSF101967">
    <property type="entry name" value="Adhesin YadA, collagen-binding domain"/>
    <property type="match status" value="6"/>
</dbReference>
<feature type="domain" description="Trimeric autotransporter adhesin YadA-like stalk" evidence="15">
    <location>
        <begin position="1410"/>
        <end position="1437"/>
    </location>
</feature>
<dbReference type="InterPro" id="IPR011049">
    <property type="entry name" value="Serralysin-like_metalloprot_C"/>
</dbReference>
<comment type="similarity">
    <text evidence="3">Belongs to the autotransporter-2 (AT-2) (TC 1.B.40) family.</text>
</comment>
<feature type="domain" description="Trimeric autotransporter adhesin YadA-like head" evidence="14">
    <location>
        <begin position="291"/>
        <end position="317"/>
    </location>
</feature>
<proteinExistence type="inferred from homology"/>
<feature type="domain" description="Trimeric autotransporter adhesin YadA-like stalk" evidence="15">
    <location>
        <begin position="3470"/>
        <end position="3494"/>
    </location>
</feature>
<evidence type="ECO:0000259" key="13">
    <source>
        <dbReference type="Pfam" id="PF03895"/>
    </source>
</evidence>
<evidence type="ECO:0000256" key="9">
    <source>
        <dbReference type="ARBA" id="ARBA00023136"/>
    </source>
</evidence>
<accession>A0A380VBC2</accession>
<dbReference type="Pfam" id="PF05658">
    <property type="entry name" value="YadA_head"/>
    <property type="match status" value="10"/>
</dbReference>
<dbReference type="InterPro" id="IPR005594">
    <property type="entry name" value="YadA_C"/>
</dbReference>
<evidence type="ECO:0000256" key="2">
    <source>
        <dbReference type="ARBA" id="ARBA00004442"/>
    </source>
</evidence>
<dbReference type="GO" id="GO:0009986">
    <property type="term" value="C:cell surface"/>
    <property type="evidence" value="ECO:0007669"/>
    <property type="project" value="UniProtKB-SubCell"/>
</dbReference>
<feature type="domain" description="Trimeric autotransporter adhesin YadA-like head" evidence="14">
    <location>
        <begin position="552"/>
        <end position="577"/>
    </location>
</feature>
<reference evidence="16 17" key="1">
    <citation type="submission" date="2018-06" db="EMBL/GenBank/DDBJ databases">
        <authorList>
            <consortium name="Pathogen Informatics"/>
            <person name="Doyle S."/>
        </authorList>
    </citation>
    <scope>NUCLEOTIDE SEQUENCE [LARGE SCALE GENOMIC DNA]</scope>
    <source>
        <strain evidence="16 17">NCTC10851</strain>
    </source>
</reference>
<dbReference type="GO" id="GO:0009279">
    <property type="term" value="C:cell outer membrane"/>
    <property type="evidence" value="ECO:0007669"/>
    <property type="project" value="UniProtKB-SubCell"/>
</dbReference>
<evidence type="ECO:0000256" key="4">
    <source>
        <dbReference type="ARBA" id="ARBA00022448"/>
    </source>
</evidence>
<feature type="domain" description="Trimeric autotransporter adhesin YadA-like stalk" evidence="15">
    <location>
        <begin position="637"/>
        <end position="659"/>
    </location>
</feature>
<organism evidence="16 17">
    <name type="scientific">Actinobacillus seminis</name>
    <dbReference type="NCBI Taxonomy" id="722"/>
    <lineage>
        <taxon>Bacteria</taxon>
        <taxon>Pseudomonadati</taxon>
        <taxon>Pseudomonadota</taxon>
        <taxon>Gammaproteobacteria</taxon>
        <taxon>Pasteurellales</taxon>
        <taxon>Pasteurellaceae</taxon>
        <taxon>Actinobacillus</taxon>
    </lineage>
</organism>
<sequence length="4025" mass="419861">MNKIFKTKYDVTTGQTKAVSELANNRQVASSSEKLKCGGFLGYALGLFKLAPLALLVCGLLPSVGQAADVWLLSKDDLNKNGNGGLHEGTGIMYDQGKWGYQHNINDGDIKSKESTLLTSGRNRTGAETQLRNKDFWRTVAIGSRAVVGGNDTTAIGYKAIVGINSKETKNRKEDSHQGTAVGYRAFSYGLESVSLGNDTVAYGASSISIGSDNVGQSKSDTGTINNPYSQKALSYDIWDLFHTHGSKFNYTSEYAATKNYSQNNGDKKTLYQQYLKMNGSEPAYKTHNWAYGDSSIAIGSRNVAFGHSSLAIGTSSIARGNYSTALGTGTLAFGNSAVAVGNEVFVYNDAGVAVGNNIQSLAKGSIVYGYISYAGGEGSVAIGTRASAGVEVKGEHFNLIGSSHDRVVLEEMYNGNADDSRDKTYEKLSKLDTNKENLYKVKADQQDGTGEEKAKANGATGGVAIGYYVIANGENSLALGRQAYATGKSSVAMGPYAYAKDENTVAIGYAAKAIGKESFAIGSYSRADGKNSIALGIGSKVLNDAVNNNLNGENSLALGNETEVKMQNSVALGYKSTTNYFYKDDNKSAATLMGEDAIELPSYFPKGSSYKVDVSDADGVVSVGGWNKSGKVGFRRIVNAAPGALDSDVATVGQLKALYYVKKEGPMVYYTEEGGKQIKLVKDADGKFYKVNTDNGEPMKNSKEIPKENVLIGAKGANEVIEPTTKLANIGEKIKFGHLANGKIADNSDQAITGHQLKNVGDILGISINANNTKFDNPSFAAVKYVGETNGTQSNFKGVIDELITAVNKGYNFSDGISSKMFNLGSTITIKADNISTTHKSTNLKVQLDKSGNTATFKIGMTDTPTFTNVTINQAPTDKNHVVNKKYVDDKLKDAGKSHYLSVNEPALKAGNYNNDGAKAQKAIAIGVDVEAGSNAESAVLIGNNLNTDINHSVIIGSNMNIEQDNANAKKDAVVAIGSGLKLKNAKSSIVLGAVDERQDTSNSENSRTAVIDASWAVVIGNKTKIKDGTDIVALGNNIDVSGRNNNSLVILGNQAQASNAENSVVLGKEAHVQTQNVVALGYKAKAETTATGGVALGQQATVRKSNGIALGSNSVANTDANIVGLNTVTGANHKNASAYGAWKSRYGALSIGNGNDTRQITGLAAGKQDTDAVNVAQLKEATTHFVSINGGNNSDGNYANNGATKKGAVAIGIGTQAESDGAVSIGYGTQVLSGSNNSIAIGAVNENGSKTKIENAAWAVAIGNKTSITAGNDIVAIGNNMTVNKASGNNEVNSSLVIIGNATKATNAKSSVVIGHGATAKNVNEVVVIGKDANVEANAIGAVAIGEGASVATAAGDSIALGKGSQATTKETAQGNATVEGVKFNFEAGKGDNKTVLSIGKAGTERIIKHVAAGKVSSDSTDAINGSQLFGVTKEFSKLALEVLGAEKADNGNAGFKKSEFEIAKYNGNTNNNKAMTFRDAIGQNTTAINKGLLISDGGTTGGGTLQLGDTLKIKAGNMEVTEPILNTKTNFKSDNIRTSYSPGNKELLIGIKENPNFKSVTVDGEINKDTPENTLITKKYVDEKLATKAGTFKVTSDKGETNDITGTLGIKGKQETANANHKNISTEATGTDLTIVLNSDLKNISSIGKDDKAKITFNSNGTKDITFRVDNATYKFDSNGLSLGDKKITGVASGIGDVANTTNLDNVLKGTPDEMYKSNAANVEDLAKVAAAIITKGLKFEDGNGNKVNRKLGETLKIVGEKAADASTPGNIKVTAKKSDTNGNANDTLEIGLSKNLTGIESITKGTNKAKLTLGESTASLESADNNSKIELKNGEIDLTTITGKTVKVKDNALEGVNKIIAEGGTNANSIDLANGNNKKNVVITAEGKQLTIAKDGPNGKEGISLTGLTDRKVDGKDYGINGNAGRAATEAAVLDLKTKGLTFAVNEKSTDSNPKTLKRELGETLKITGKDAVIENFDTTYSLDNIATKIDEKNNAIRIGLLKTPRFEALELGADSTKKISLTPDFANGNELKLTLTGTGVGAGNDTNVKISGVANGTGDNDAINKSQLNSVVTALGGNAKIGADGIITEPTYTLKNGKTTSNNEGEYKNIGEALTALDNAITKNNADADKLGEAAITFSDGKTKFTRKNSETDKKVEFKGGTNVTVTLDATTNTKKGEFTVSLNENLTGIKSIANDNTKISLKDKKITLSPEDGATLTLEKSGTDKVKISGLGDGQIADNSNDAITGKQLDDLAGKLGVAVNTEKTGFDAPSFTEIKGSNNPSKKQNTFKGAIEDLITAVNKGISFKGNDTTNGTATMQLGGTLTIDSSTVGNGTTTAEKDITASLTPSTNGDAKDAGTLTLTLNKAKTVSDKDEKVITSKAVAEKLKEYTTSKDLGEQFLKVDGSNINGKQADFGKNVGIDKIDLNSDKESTKLVQAKALVNYLKGTGEKSVKVSDSSTTEALGEGSISVGHGAISKNEGSIAMGYGANALNTGAVSIGQDSNVLGMSSIGIGRENTVRGNFSFAVGDNNVIEKEQNYVMGSDNKITGKQNISIGSRNEVEGNENIILGSNITADDEIHNAIVLGTGSLAKSNALSVGSMRHKRKIVFVADPTDNYDAANKKYVDERGLKFKGNESGQTEQLVNLDKLLTIDSSESKTKDGNAQEKDIKTSVTKDGNGAKLTLTLNKADEVSEHDERAVSSKAVHSALQAAKAEADKTAVKYDDPTKSSITLGGKSAKNYRPVAIDNLKSGLGIDDIKDVGITSAAQGKQGELVKDLVAGKLDTTKDARGKEIDNLHKAVNLADLKAVAQAGLNFAGNDEQDIHKNLGEKLDIVGQGLTKEKAADFKGTNGNIAVKADSTKTKLEVSLSEDLKGLKSAEFKGKDGNTVKIDGDAIVLNDKDGKPIATLNKDGLTINGKDGQSAVSLTTKNENGKDAATLAFAKGEDGQAGTGAITGLKDLADNADGSSATNKNYVDNQLKKAKEDADKTAVKYDDETRDVITLGGKGTSHKPVVIDNLRSGLGIDDINDGGIASIKQGKTRDLVKDLVAGKLDEKAHKAANVSDLKALATAGLNFAGNDAKDIHKNLGETLAIVGQGVTDIALFKGTNNNIAVKTVAGNLEVSLNEALTAIKSLVTQAKSVDDKSGLSAISTLDGAGLHLTPAESLTNGQGKQADYGLLGSTVKDGEKTNTQTAGSITLAQGDKSNTSTAEKEVLTAKDDQGNTVENTQTAKGNDLVKKSNNGKELASNKQTAEYITLSKDNGNTNVSTATETKLTSKDGETASLTAKGLTVGDSTKGGDKTHAVYDKTGFSVKGKDGSSEIVSLKVAEGQDGTGQSATLTFAKGADGKSGGTIKGLADIKPDETDGSIAANKNYVDEKVSDLDSNRPFDFYIQEGDDYTKVVKGRDGKFYKPEDLKGAKYVAGTADGDKGKYTKNDQDVKSSIADKQAAVVIKAEPTTSPMTITNVKDGDLTNTSTDAINGGQLVKATGAKFIDDPSSTTDPKAKKMVFADGKDGLSGLEKTSDGKEPMANKGLTAKDGLNGQNANDKANALRNGEAGAVVFTDDKGERLVKANDGKYYKAEDVEDNGTPKADKSAVDNPQLSLVNHKGEATKPVALGNVASGLGIDAEKVKQAEEEVKAKRSEAERKATLLEAKTAVMTQKEEKVTALKQEIENLSGDEKTQKEAELKAIEAELSQLNDELATATKDLKTANDALKIANNTLTNLTEDKIGNLVKGENINSTNGANIGDLQAVARAGLNFEGNDGVPVHKNLGEKLTIKGEGEFNSATTAAGNIKVEASETGLEVKLSDTLKNMTSFETREVDGKTSRLDSNGLKVVDKDSESVVTAQGTRIAGKGNHAGKSASYTLDGVAIAGNNGSVQLNTTALSFAVTQDQAGKPVGTGVIRGLKDLDAHATGDMAANKNYVDAKHHELHTQLSHTNREMRAGIAGALAAATLPNSVIPGKSMLAASAGSFKGHSAIALGYSKMSDNGKISIRLQGTSNSAGDLGGAVGVGYLW</sequence>
<dbReference type="Gene3D" id="1.20.5.170">
    <property type="match status" value="1"/>
</dbReference>
<feature type="domain" description="Trimeric autotransporter adhesin YadA-like stalk" evidence="15">
    <location>
        <begin position="1161"/>
        <end position="1201"/>
    </location>
</feature>
<dbReference type="EMBL" id="UFSB01000001">
    <property type="protein sequence ID" value="SUU35438.1"/>
    <property type="molecule type" value="Genomic_DNA"/>
</dbReference>
<feature type="compositionally biased region" description="Polar residues" evidence="12">
    <location>
        <begin position="3228"/>
        <end position="3238"/>
    </location>
</feature>
<keyword evidence="7" id="KW-0732">Signal</keyword>
<feature type="domain" description="Trimeric autotransporter adhesin YadA-like head" evidence="14">
    <location>
        <begin position="472"/>
        <end position="498"/>
    </location>
</feature>
<feature type="domain" description="Trimeric autotransporter adhesin YadA-like head" evidence="14">
    <location>
        <begin position="319"/>
        <end position="343"/>
    </location>
</feature>
<evidence type="ECO:0000256" key="8">
    <source>
        <dbReference type="ARBA" id="ARBA00022927"/>
    </source>
</evidence>
<feature type="domain" description="Trimeric autotransporter adhesin YadA-like head" evidence="14">
    <location>
        <begin position="190"/>
        <end position="213"/>
    </location>
</feature>
<protein>
    <submittedName>
        <fullName evidence="16">Autotransporter adhesin</fullName>
    </submittedName>
</protein>
<evidence type="ECO:0000256" key="10">
    <source>
        <dbReference type="ARBA" id="ARBA00023237"/>
    </source>
</evidence>
<feature type="domain" description="Trimeric autotransporter adhesin YadA-like stalk" evidence="15">
    <location>
        <begin position="2233"/>
        <end position="2272"/>
    </location>
</feature>
<evidence type="ECO:0000313" key="16">
    <source>
        <dbReference type="EMBL" id="SUU35438.1"/>
    </source>
</evidence>
<keyword evidence="6" id="KW-0812">Transmembrane</keyword>
<evidence type="ECO:0000256" key="6">
    <source>
        <dbReference type="ARBA" id="ARBA00022692"/>
    </source>
</evidence>
<dbReference type="InterPro" id="IPR008640">
    <property type="entry name" value="Adhesin_Head_dom"/>
</dbReference>
<evidence type="ECO:0000313" key="17">
    <source>
        <dbReference type="Proteomes" id="UP000254507"/>
    </source>
</evidence>
<feature type="region of interest" description="Disordered" evidence="12">
    <location>
        <begin position="3208"/>
        <end position="3254"/>
    </location>
</feature>
<feature type="region of interest" description="Disordered" evidence="12">
    <location>
        <begin position="3524"/>
        <end position="3553"/>
    </location>
</feature>
<dbReference type="Pfam" id="PF03895">
    <property type="entry name" value="YadA_anchor"/>
    <property type="match status" value="1"/>
</dbReference>
<dbReference type="Pfam" id="PF05662">
    <property type="entry name" value="YadA_stalk"/>
    <property type="match status" value="6"/>
</dbReference>
<keyword evidence="5" id="KW-1134">Transmembrane beta strand</keyword>
<evidence type="ECO:0000259" key="15">
    <source>
        <dbReference type="Pfam" id="PF05662"/>
    </source>
</evidence>
<feature type="domain" description="Trimeric autotransporter adhesin YadA-like head" evidence="14">
    <location>
        <begin position="1091"/>
        <end position="1116"/>
    </location>
</feature>
<dbReference type="SUPFAM" id="SSF54523">
    <property type="entry name" value="Pili subunits"/>
    <property type="match status" value="1"/>
</dbReference>